<feature type="region of interest" description="Disordered" evidence="1">
    <location>
        <begin position="23"/>
        <end position="158"/>
    </location>
</feature>
<sequence>MAFLKNTFLIKKISNHTPVLLSAHRPSPALQGRKPDAADSEWGEWGHLELRPGASQREEAAPAAAAPQPPLLRRELHRSAPHSPEEALHSVPLLRDASQATRRAACKLSTEAPAAASCSVGSSPGSQSRHGGGELIDQIRFTGRERGRKRERHRDSATGDECFCAAVPSLRAEY</sequence>
<proteinExistence type="predicted"/>
<organism evidence="2 3">
    <name type="scientific">Rousettus aegyptiacus</name>
    <name type="common">Egyptian fruit bat</name>
    <name type="synonym">Pteropus aegyptiacus</name>
    <dbReference type="NCBI Taxonomy" id="9407"/>
    <lineage>
        <taxon>Eukaryota</taxon>
        <taxon>Metazoa</taxon>
        <taxon>Chordata</taxon>
        <taxon>Craniata</taxon>
        <taxon>Vertebrata</taxon>
        <taxon>Euteleostomi</taxon>
        <taxon>Mammalia</taxon>
        <taxon>Eutheria</taxon>
        <taxon>Laurasiatheria</taxon>
        <taxon>Chiroptera</taxon>
        <taxon>Yinpterochiroptera</taxon>
        <taxon>Pteropodoidea</taxon>
        <taxon>Pteropodidae</taxon>
        <taxon>Rousettinae</taxon>
        <taxon>Rousettus</taxon>
    </lineage>
</organism>
<protein>
    <submittedName>
        <fullName evidence="2">Uncharacterized protein</fullName>
    </submittedName>
</protein>
<feature type="compositionally biased region" description="Low complexity" evidence="1">
    <location>
        <begin position="112"/>
        <end position="128"/>
    </location>
</feature>
<evidence type="ECO:0000313" key="2">
    <source>
        <dbReference type="EMBL" id="KAF6447714.1"/>
    </source>
</evidence>
<feature type="compositionally biased region" description="Basic and acidic residues" evidence="1">
    <location>
        <begin position="72"/>
        <end position="88"/>
    </location>
</feature>
<accession>A0A7J8FIY9</accession>
<name>A0A7J8FIY9_ROUAE</name>
<feature type="compositionally biased region" description="Basic and acidic residues" evidence="1">
    <location>
        <begin position="44"/>
        <end position="60"/>
    </location>
</feature>
<comment type="caution">
    <text evidence="2">The sequence shown here is derived from an EMBL/GenBank/DDBJ whole genome shotgun (WGS) entry which is preliminary data.</text>
</comment>
<evidence type="ECO:0000256" key="1">
    <source>
        <dbReference type="SAM" id="MobiDB-lite"/>
    </source>
</evidence>
<gene>
    <name evidence="2" type="ORF">HJG63_012093</name>
</gene>
<dbReference type="Proteomes" id="UP000593571">
    <property type="component" value="Unassembled WGS sequence"/>
</dbReference>
<evidence type="ECO:0000313" key="3">
    <source>
        <dbReference type="Proteomes" id="UP000593571"/>
    </source>
</evidence>
<reference evidence="2 3" key="1">
    <citation type="journal article" date="2020" name="Nature">
        <title>Six reference-quality genomes reveal evolution of bat adaptations.</title>
        <authorList>
            <person name="Jebb D."/>
            <person name="Huang Z."/>
            <person name="Pippel M."/>
            <person name="Hughes G.M."/>
            <person name="Lavrichenko K."/>
            <person name="Devanna P."/>
            <person name="Winkler S."/>
            <person name="Jermiin L.S."/>
            <person name="Skirmuntt E.C."/>
            <person name="Katzourakis A."/>
            <person name="Burkitt-Gray L."/>
            <person name="Ray D.A."/>
            <person name="Sullivan K.A.M."/>
            <person name="Roscito J.G."/>
            <person name="Kirilenko B.M."/>
            <person name="Davalos L.M."/>
            <person name="Corthals A.P."/>
            <person name="Power M.L."/>
            <person name="Jones G."/>
            <person name="Ransome R.D."/>
            <person name="Dechmann D.K.N."/>
            <person name="Locatelli A.G."/>
            <person name="Puechmaille S.J."/>
            <person name="Fedrigo O."/>
            <person name="Jarvis E.D."/>
            <person name="Hiller M."/>
            <person name="Vernes S.C."/>
            <person name="Myers E.W."/>
            <person name="Teeling E.C."/>
        </authorList>
    </citation>
    <scope>NUCLEOTIDE SEQUENCE [LARGE SCALE GENOMIC DNA]</scope>
    <source>
        <strain evidence="2">MRouAeg1</strain>
        <tissue evidence="2">Muscle</tissue>
    </source>
</reference>
<dbReference type="EMBL" id="JACASE010000007">
    <property type="protein sequence ID" value="KAF6447714.1"/>
    <property type="molecule type" value="Genomic_DNA"/>
</dbReference>
<keyword evidence="3" id="KW-1185">Reference proteome</keyword>
<dbReference type="AlphaFoldDB" id="A0A7J8FIY9"/>